<feature type="non-terminal residue" evidence="1">
    <location>
        <position position="84"/>
    </location>
</feature>
<organism evidence="1 2">
    <name type="scientific">Candolleomyces eurysporus</name>
    <dbReference type="NCBI Taxonomy" id="2828524"/>
    <lineage>
        <taxon>Eukaryota</taxon>
        <taxon>Fungi</taxon>
        <taxon>Dikarya</taxon>
        <taxon>Basidiomycota</taxon>
        <taxon>Agaricomycotina</taxon>
        <taxon>Agaricomycetes</taxon>
        <taxon>Agaricomycetidae</taxon>
        <taxon>Agaricales</taxon>
        <taxon>Agaricineae</taxon>
        <taxon>Psathyrellaceae</taxon>
        <taxon>Candolleomyces</taxon>
    </lineage>
</organism>
<comment type="caution">
    <text evidence="1">The sequence shown here is derived from an EMBL/GenBank/DDBJ whole genome shotgun (WGS) entry which is preliminary data.</text>
</comment>
<gene>
    <name evidence="1" type="ORF">H1R20_g6756</name>
</gene>
<sequence>MVSPPSQLIRLTFEDLILLENLSVNVSLTSSSAFRQSPELQSNLEIASGRELVKAPYLRRLAVVRSWVPKFWLIAVLTMRILMD</sequence>
<dbReference type="EMBL" id="JANBPK010000845">
    <property type="protein sequence ID" value="KAJ2930309.1"/>
    <property type="molecule type" value="Genomic_DNA"/>
</dbReference>
<dbReference type="Proteomes" id="UP001140091">
    <property type="component" value="Unassembled WGS sequence"/>
</dbReference>
<accession>A0A9W8MJ07</accession>
<reference evidence="1" key="1">
    <citation type="submission" date="2022-06" db="EMBL/GenBank/DDBJ databases">
        <title>Genome Sequence of Candolleomyces eurysporus.</title>
        <authorList>
            <person name="Buettner E."/>
        </authorList>
    </citation>
    <scope>NUCLEOTIDE SEQUENCE</scope>
    <source>
        <strain evidence="1">VTCC 930004</strain>
    </source>
</reference>
<proteinExistence type="predicted"/>
<evidence type="ECO:0000313" key="1">
    <source>
        <dbReference type="EMBL" id="KAJ2930309.1"/>
    </source>
</evidence>
<name>A0A9W8MJ07_9AGAR</name>
<evidence type="ECO:0000313" key="2">
    <source>
        <dbReference type="Proteomes" id="UP001140091"/>
    </source>
</evidence>
<keyword evidence="2" id="KW-1185">Reference proteome</keyword>
<dbReference type="AlphaFoldDB" id="A0A9W8MJ07"/>
<protein>
    <submittedName>
        <fullName evidence="1">Uncharacterized protein</fullName>
    </submittedName>
</protein>